<evidence type="ECO:0000256" key="1">
    <source>
        <dbReference type="SAM" id="MobiDB-lite"/>
    </source>
</evidence>
<protein>
    <recommendedName>
        <fullName evidence="2">Mtf2-like C-terminal domain-containing protein</fullName>
    </recommendedName>
</protein>
<gene>
    <name evidence="3" type="ORF">IWQ62_004039</name>
</gene>
<dbReference type="AlphaFoldDB" id="A0A9W8AN76"/>
<organism evidence="3 4">
    <name type="scientific">Dispira parvispora</name>
    <dbReference type="NCBI Taxonomy" id="1520584"/>
    <lineage>
        <taxon>Eukaryota</taxon>
        <taxon>Fungi</taxon>
        <taxon>Fungi incertae sedis</taxon>
        <taxon>Zoopagomycota</taxon>
        <taxon>Kickxellomycotina</taxon>
        <taxon>Dimargaritomycetes</taxon>
        <taxon>Dimargaritales</taxon>
        <taxon>Dimargaritaceae</taxon>
        <taxon>Dispira</taxon>
    </lineage>
</organism>
<dbReference type="InterPro" id="IPR043837">
    <property type="entry name" value="Mtf2-like_C"/>
</dbReference>
<feature type="region of interest" description="Disordered" evidence="1">
    <location>
        <begin position="186"/>
        <end position="229"/>
    </location>
</feature>
<feature type="domain" description="Mtf2-like C-terminal" evidence="2">
    <location>
        <begin position="252"/>
        <end position="389"/>
    </location>
</feature>
<feature type="compositionally biased region" description="Polar residues" evidence="1">
    <location>
        <begin position="205"/>
        <end position="223"/>
    </location>
</feature>
<accession>A0A9W8AN76</accession>
<dbReference type="OrthoDB" id="5589345at2759"/>
<feature type="compositionally biased region" description="Polar residues" evidence="1">
    <location>
        <begin position="186"/>
        <end position="197"/>
    </location>
</feature>
<proteinExistence type="predicted"/>
<name>A0A9W8AN76_9FUNG</name>
<keyword evidence="4" id="KW-1185">Reference proteome</keyword>
<sequence length="419" mass="47150">MAYLWPISLSRRPYPLSAIYRSKFTLPVLCRPFTHATSTFNSKVPTTQGSADDTLSPLEKYLVDLLDQQEHHLATPTKTSPAMDTSKVSSLHMANSLPYVSTQTLKWVKESGDADRSSTRTQATKLTTDWTLDPTQDMALAEFSKSIKDPLTTAQAKERTASQGDLTASSPLFDDELYQWFNREVQQSTSSGASGSDTVPPPVQSTPEIKTPQQPGPVQSATTLIPKPKLNTPLGHFMNSLLSMDRIETWLSQLSQAHTNIELRDRLAQLFAQPDSSADHPSPRSSLTPPRLGPRIVIGCMQQCHRMGLVEMIFVLLEQIRNLGLTKYLELMTTEVYNCLLRIIWDVRTRHHQLYPLRAPDMIIYFLNEMAAHGVVANDETIEILNQVLYFIDLEEPNTFLANNLKTKVLRLLKQLSEK</sequence>
<dbReference type="EMBL" id="JANBPY010001235">
    <property type="protein sequence ID" value="KAJ1960944.1"/>
    <property type="molecule type" value="Genomic_DNA"/>
</dbReference>
<reference evidence="3" key="1">
    <citation type="submission" date="2022-07" db="EMBL/GenBank/DDBJ databases">
        <title>Phylogenomic reconstructions and comparative analyses of Kickxellomycotina fungi.</title>
        <authorList>
            <person name="Reynolds N.K."/>
            <person name="Stajich J.E."/>
            <person name="Barry K."/>
            <person name="Grigoriev I.V."/>
            <person name="Crous P."/>
            <person name="Smith M.E."/>
        </authorList>
    </citation>
    <scope>NUCLEOTIDE SEQUENCE</scope>
    <source>
        <strain evidence="3">RSA 1196</strain>
    </source>
</reference>
<evidence type="ECO:0000313" key="3">
    <source>
        <dbReference type="EMBL" id="KAJ1960944.1"/>
    </source>
</evidence>
<evidence type="ECO:0000313" key="4">
    <source>
        <dbReference type="Proteomes" id="UP001150925"/>
    </source>
</evidence>
<comment type="caution">
    <text evidence="3">The sequence shown here is derived from an EMBL/GenBank/DDBJ whole genome shotgun (WGS) entry which is preliminary data.</text>
</comment>
<evidence type="ECO:0000259" key="2">
    <source>
        <dbReference type="Pfam" id="PF19189"/>
    </source>
</evidence>
<dbReference type="Proteomes" id="UP001150925">
    <property type="component" value="Unassembled WGS sequence"/>
</dbReference>
<dbReference type="GO" id="GO:0005739">
    <property type="term" value="C:mitochondrion"/>
    <property type="evidence" value="ECO:0007669"/>
    <property type="project" value="InterPro"/>
</dbReference>
<dbReference type="Pfam" id="PF19189">
    <property type="entry name" value="Mtf2"/>
    <property type="match status" value="1"/>
</dbReference>